<sequence>MSGTLLKLSIVPKRMLTVDEAAGHCGRPVKRFQIECPVPAVIFPNGDRRFDVQDLDKWLDSLKVGADDADAIVARLGTHDRRSG</sequence>
<name>A0A9X4XR76_9BRAD</name>
<evidence type="ECO:0000313" key="1">
    <source>
        <dbReference type="EMBL" id="MTW18801.1"/>
    </source>
</evidence>
<reference evidence="1 2" key="1">
    <citation type="submission" date="2019-11" db="EMBL/GenBank/DDBJ databases">
        <title>Whole-genome sequence of Rhodoplanes serenus DSM 18633, type strain.</title>
        <authorList>
            <person name="Kyndt J.A."/>
            <person name="Meyer T.E."/>
        </authorList>
    </citation>
    <scope>NUCLEOTIDE SEQUENCE [LARGE SCALE GENOMIC DNA]</scope>
    <source>
        <strain evidence="1 2">DSM 18633</strain>
    </source>
</reference>
<accession>A0A9X4XR76</accession>
<dbReference type="RefSeq" id="WP_155481176.1">
    <property type="nucleotide sequence ID" value="NZ_WNKV01000020.1"/>
</dbReference>
<dbReference type="EMBL" id="WNKV01000020">
    <property type="protein sequence ID" value="MTW18801.1"/>
    <property type="molecule type" value="Genomic_DNA"/>
</dbReference>
<proteinExistence type="predicted"/>
<gene>
    <name evidence="1" type="ORF">GJ689_21605</name>
</gene>
<dbReference type="Proteomes" id="UP000438991">
    <property type="component" value="Unassembled WGS sequence"/>
</dbReference>
<organism evidence="1 2">
    <name type="scientific">Rhodoplanes serenus</name>
    <dbReference type="NCBI Taxonomy" id="200615"/>
    <lineage>
        <taxon>Bacteria</taxon>
        <taxon>Pseudomonadati</taxon>
        <taxon>Pseudomonadota</taxon>
        <taxon>Alphaproteobacteria</taxon>
        <taxon>Hyphomicrobiales</taxon>
        <taxon>Nitrobacteraceae</taxon>
        <taxon>Rhodoplanes</taxon>
    </lineage>
</organism>
<dbReference type="AlphaFoldDB" id="A0A9X4XR76"/>
<comment type="caution">
    <text evidence="1">The sequence shown here is derived from an EMBL/GenBank/DDBJ whole genome shotgun (WGS) entry which is preliminary data.</text>
</comment>
<evidence type="ECO:0000313" key="2">
    <source>
        <dbReference type="Proteomes" id="UP000438991"/>
    </source>
</evidence>
<protein>
    <submittedName>
        <fullName evidence="1">Uncharacterized protein</fullName>
    </submittedName>
</protein>